<evidence type="ECO:0000256" key="2">
    <source>
        <dbReference type="ARBA" id="ARBA00022908"/>
    </source>
</evidence>
<dbReference type="Gene3D" id="1.10.150.130">
    <property type="match status" value="1"/>
</dbReference>
<dbReference type="Gene3D" id="1.10.443.10">
    <property type="entry name" value="Intergrase catalytic core"/>
    <property type="match status" value="1"/>
</dbReference>
<dbReference type="PANTHER" id="PTHR30629">
    <property type="entry name" value="PROPHAGE INTEGRASE"/>
    <property type="match status" value="1"/>
</dbReference>
<dbReference type="EMBL" id="CP019343">
    <property type="protein sequence ID" value="ARN74881.1"/>
    <property type="molecule type" value="Genomic_DNA"/>
</dbReference>
<accession>A0A1X9NCJ9</accession>
<dbReference type="Pfam" id="PF11646">
    <property type="entry name" value="DUF3258"/>
    <property type="match status" value="1"/>
</dbReference>
<dbReference type="AlphaFoldDB" id="A0A1X9NCJ9"/>
<comment type="similarity">
    <text evidence="1">Belongs to the 'phage' integrase family.</text>
</comment>
<dbReference type="SUPFAM" id="SSF56349">
    <property type="entry name" value="DNA breaking-rejoining enzymes"/>
    <property type="match status" value="1"/>
</dbReference>
<dbReference type="GO" id="GO:0003677">
    <property type="term" value="F:DNA binding"/>
    <property type="evidence" value="ECO:0007669"/>
    <property type="project" value="UniProtKB-KW"/>
</dbReference>
<protein>
    <recommendedName>
        <fullName evidence="5">Tyr recombinase domain-containing protein</fullName>
    </recommendedName>
</protein>
<dbReference type="Pfam" id="PF00589">
    <property type="entry name" value="Phage_integrase"/>
    <property type="match status" value="1"/>
</dbReference>
<keyword evidence="4" id="KW-0233">DNA recombination</keyword>
<dbReference type="InterPro" id="IPR002104">
    <property type="entry name" value="Integrase_catalytic"/>
</dbReference>
<dbReference type="Proteomes" id="UP000193450">
    <property type="component" value="Chromosome"/>
</dbReference>
<dbReference type="InterPro" id="IPR021672">
    <property type="entry name" value="DUF3258"/>
</dbReference>
<keyword evidence="2" id="KW-0229">DNA integration</keyword>
<dbReference type="InterPro" id="IPR013762">
    <property type="entry name" value="Integrase-like_cat_sf"/>
</dbReference>
<reference evidence="6 7" key="1">
    <citation type="submission" date="2016-11" db="EMBL/GenBank/DDBJ databases">
        <title>Trade-off between light-utilization and light-protection in marine flavobacteria.</title>
        <authorList>
            <person name="Kumagai Y."/>
        </authorList>
    </citation>
    <scope>NUCLEOTIDE SEQUENCE [LARGE SCALE GENOMIC DNA]</scope>
    <source>
        <strain evidence="6 7">NBRC 107125</strain>
    </source>
</reference>
<dbReference type="InterPro" id="IPR010998">
    <property type="entry name" value="Integrase_recombinase_N"/>
</dbReference>
<sequence>MLHKRYLFKRGSVFYFRWRVPDLLRPQLGRTEVVQSLHTDSYKTAQVRGAKLFIQVAGLRDAYKSYQNHEITESQFQSRLIEFNVLKSSQKGFIVNGTISSDVSHGFPESSRMSLSEVFISFLEYKARNGLSIRIQQEYRRYFEVILHLLGDKPVDQVTRKCLKGVIQAYSKMPKRNLGEYRNLGIEELVKVDVPIDHRVAPKTVGQVKKLLHGIFVHAVYELEVVESSPAIDLKVNLKANTTFAAFNDSDIRKLLAVLSNQKKEWHKWVLLLGIYTGARRGELIKLCSRDVKRDEVTGRYYIMITDEYGSVKTEGSIRQVPMHSELLRAGFINFSSSRSGVLFPELKQQQVTSWFMRLRDSLDIPSVDDYGNRKVFHSLRHTFITKARSAGVSVDKVQQVVGHEKKGSGVTDRYTHRFPLGDVLDVVDVIKY</sequence>
<keyword evidence="7" id="KW-1185">Reference proteome</keyword>
<gene>
    <name evidence="6" type="ORF">BST96_12610</name>
</gene>
<dbReference type="GO" id="GO:0015074">
    <property type="term" value="P:DNA integration"/>
    <property type="evidence" value="ECO:0007669"/>
    <property type="project" value="UniProtKB-KW"/>
</dbReference>
<dbReference type="Pfam" id="PF20172">
    <property type="entry name" value="DUF6538"/>
    <property type="match status" value="1"/>
</dbReference>
<evidence type="ECO:0000259" key="5">
    <source>
        <dbReference type="PROSITE" id="PS51898"/>
    </source>
</evidence>
<keyword evidence="3" id="KW-0238">DNA-binding</keyword>
<evidence type="ECO:0000256" key="1">
    <source>
        <dbReference type="ARBA" id="ARBA00008857"/>
    </source>
</evidence>
<evidence type="ECO:0000256" key="3">
    <source>
        <dbReference type="ARBA" id="ARBA00023125"/>
    </source>
</evidence>
<proteinExistence type="inferred from homology"/>
<feature type="domain" description="Tyr recombinase" evidence="5">
    <location>
        <begin position="242"/>
        <end position="429"/>
    </location>
</feature>
<dbReference type="InterPro" id="IPR050808">
    <property type="entry name" value="Phage_Integrase"/>
</dbReference>
<organism evidence="6 7">
    <name type="scientific">Oceanicoccus sagamiensis</name>
    <dbReference type="NCBI Taxonomy" id="716816"/>
    <lineage>
        <taxon>Bacteria</taxon>
        <taxon>Pseudomonadati</taxon>
        <taxon>Pseudomonadota</taxon>
        <taxon>Gammaproteobacteria</taxon>
        <taxon>Cellvibrionales</taxon>
        <taxon>Spongiibacteraceae</taxon>
        <taxon>Oceanicoccus</taxon>
    </lineage>
</organism>
<dbReference type="InterPro" id="IPR011010">
    <property type="entry name" value="DNA_brk_join_enz"/>
</dbReference>
<evidence type="ECO:0000256" key="4">
    <source>
        <dbReference type="ARBA" id="ARBA00023172"/>
    </source>
</evidence>
<dbReference type="GO" id="GO:0006310">
    <property type="term" value="P:DNA recombination"/>
    <property type="evidence" value="ECO:0007669"/>
    <property type="project" value="UniProtKB-KW"/>
</dbReference>
<name>A0A1X9NCJ9_9GAMM</name>
<dbReference type="InterPro" id="IPR046668">
    <property type="entry name" value="DUF6538"/>
</dbReference>
<evidence type="ECO:0000313" key="7">
    <source>
        <dbReference type="Proteomes" id="UP000193450"/>
    </source>
</evidence>
<dbReference type="KEGG" id="osg:BST96_12610"/>
<evidence type="ECO:0000313" key="6">
    <source>
        <dbReference type="EMBL" id="ARN74881.1"/>
    </source>
</evidence>
<dbReference type="PROSITE" id="PS51898">
    <property type="entry name" value="TYR_RECOMBINASE"/>
    <property type="match status" value="1"/>
</dbReference>
<dbReference type="CDD" id="cd01184">
    <property type="entry name" value="INT_C_like_1"/>
    <property type="match status" value="1"/>
</dbReference>
<dbReference type="PANTHER" id="PTHR30629:SF2">
    <property type="entry name" value="PROPHAGE INTEGRASE INTS-RELATED"/>
    <property type="match status" value="1"/>
</dbReference>